<dbReference type="Gene3D" id="3.10.270.10">
    <property type="entry name" value="Urate Oxidase"/>
    <property type="match status" value="1"/>
</dbReference>
<dbReference type="KEGG" id="saqi:AXG55_04865"/>
<dbReference type="PANTHER" id="PTHR36445">
    <property type="entry name" value="GTP CYCLOHYDROLASE MPTA"/>
    <property type="match status" value="1"/>
</dbReference>
<reference evidence="3 4" key="1">
    <citation type="submission" date="2016-10" db="EMBL/GenBank/DDBJ databases">
        <title>Silvanigrella aquatica sp. nov., isolated from a freshwater lake located in the Black Forest, Germany, description of Silvanigrellaceae fam. nov., Silvanigrellales ord. nov., reclassification of the order Bdellovibrionales in the class Oligoflexia, reclassification of the families Bacteriovoracaceae and Halobacteriovoraceae in the new order Bacteriovoracales ord. nov., and reclassification of the family Pseudobacteriovoracaceae in the order Oligoflexiales.</title>
        <authorList>
            <person name="Hahn M.W."/>
            <person name="Schmidt J."/>
            <person name="Koll U."/>
            <person name="Rohde M."/>
            <person name="Verbag S."/>
            <person name="Pitt A."/>
            <person name="Nakai R."/>
            <person name="Naganuma T."/>
            <person name="Lang E."/>
        </authorList>
    </citation>
    <scope>NUCLEOTIDE SEQUENCE [LARGE SCALE GENOMIC DNA]</scope>
    <source>
        <strain evidence="3 4">MWH-Nonnen-W8red</strain>
    </source>
</reference>
<comment type="pathway">
    <text evidence="2">Cofactor biosynthesis; 7,8-dihydroneopterin triphosphate biosynthesis; 7,8-dihydroneopterin triphosphate from GTP: step 1/1.</text>
</comment>
<comment type="similarity">
    <text evidence="2">Belongs to the GTP cyclohydrolase IV family.</text>
</comment>
<dbReference type="InterPro" id="IPR022838">
    <property type="entry name" value="GTP_cyclohydrolase_FolE2"/>
</dbReference>
<dbReference type="STRING" id="1915309.AXG55_04865"/>
<organism evidence="3 4">
    <name type="scientific">Silvanigrella aquatica</name>
    <dbReference type="NCBI Taxonomy" id="1915309"/>
    <lineage>
        <taxon>Bacteria</taxon>
        <taxon>Pseudomonadati</taxon>
        <taxon>Bdellovibrionota</taxon>
        <taxon>Oligoflexia</taxon>
        <taxon>Silvanigrellales</taxon>
        <taxon>Silvanigrellaceae</taxon>
        <taxon>Silvanigrella</taxon>
    </lineage>
</organism>
<dbReference type="NCBIfam" id="NF010200">
    <property type="entry name" value="PRK13674.1-1"/>
    <property type="match status" value="1"/>
</dbReference>
<gene>
    <name evidence="2" type="primary">folE2</name>
    <name evidence="3" type="ORF">AXG55_04865</name>
</gene>
<evidence type="ECO:0000256" key="2">
    <source>
        <dbReference type="HAMAP-Rule" id="MF_01527"/>
    </source>
</evidence>
<dbReference type="RefSeq" id="WP_148696998.1">
    <property type="nucleotide sequence ID" value="NZ_CP017834.1"/>
</dbReference>
<feature type="site" description="May be catalytically important" evidence="2">
    <location>
        <position position="150"/>
    </location>
</feature>
<dbReference type="Pfam" id="PF02649">
    <property type="entry name" value="GCHY-1"/>
    <property type="match status" value="1"/>
</dbReference>
<keyword evidence="4" id="KW-1185">Reference proteome</keyword>
<dbReference type="Proteomes" id="UP000184731">
    <property type="component" value="Chromosome"/>
</dbReference>
<dbReference type="GO" id="GO:0046654">
    <property type="term" value="P:tetrahydrofolate biosynthetic process"/>
    <property type="evidence" value="ECO:0007669"/>
    <property type="project" value="UniProtKB-UniRule"/>
</dbReference>
<evidence type="ECO:0000313" key="4">
    <source>
        <dbReference type="Proteomes" id="UP000184731"/>
    </source>
</evidence>
<dbReference type="AlphaFoldDB" id="A0A1L4CZA1"/>
<dbReference type="OrthoDB" id="9774824at2"/>
<dbReference type="UniPathway" id="UPA00848">
    <property type="reaction ID" value="UER00151"/>
</dbReference>
<evidence type="ECO:0000256" key="1">
    <source>
        <dbReference type="ARBA" id="ARBA00022801"/>
    </source>
</evidence>
<comment type="catalytic activity">
    <reaction evidence="2">
        <text>GTP + H2O = 7,8-dihydroneopterin 3'-triphosphate + formate + H(+)</text>
        <dbReference type="Rhea" id="RHEA:17473"/>
        <dbReference type="ChEBI" id="CHEBI:15377"/>
        <dbReference type="ChEBI" id="CHEBI:15378"/>
        <dbReference type="ChEBI" id="CHEBI:15740"/>
        <dbReference type="ChEBI" id="CHEBI:37565"/>
        <dbReference type="ChEBI" id="CHEBI:58462"/>
        <dbReference type="EC" id="3.5.4.16"/>
    </reaction>
</comment>
<keyword evidence="1 2" id="KW-0378">Hydrolase</keyword>
<dbReference type="EC" id="3.5.4.16" evidence="2"/>
<accession>A0A1L4CZA1</accession>
<protein>
    <recommendedName>
        <fullName evidence="2">GTP cyclohydrolase FolE2</fullName>
        <ecNumber evidence="2">3.5.4.16</ecNumber>
    </recommendedName>
</protein>
<sequence>MQDTQNIRDQRMVKISKVGIKEVSHPLFFYDRDEKESAALPSTGVFSFFVELPAEKKGTHMSRFPSILYEFAPYFNLKKFEHMAHEINEKLQSDTAFIETKFTYFYEKFAPVSKTRGLTDIKVALKIKAKKNSKNTETQLTLQIPVTSLCPCSKAISENGAHSQRSHMTLSLWNPKLSIKECIEVAEKAASCAIYPVLKRVDEKFVTEKAYNTPRFVEDLVREAAIQLKEKNCALRFEVSAENFESIHNHNAWAMVKSDDL</sequence>
<dbReference type="EMBL" id="CP017834">
    <property type="protein sequence ID" value="APJ03267.1"/>
    <property type="molecule type" value="Genomic_DNA"/>
</dbReference>
<name>A0A1L4CZA1_9BACT</name>
<evidence type="ECO:0000313" key="3">
    <source>
        <dbReference type="EMBL" id="APJ03267.1"/>
    </source>
</evidence>
<comment type="function">
    <text evidence="2">Converts GTP to 7,8-dihydroneopterin triphosphate.</text>
</comment>
<dbReference type="GO" id="GO:0003934">
    <property type="term" value="F:GTP cyclohydrolase I activity"/>
    <property type="evidence" value="ECO:0007669"/>
    <property type="project" value="UniProtKB-UniRule"/>
</dbReference>
<proteinExistence type="inferred from homology"/>
<dbReference type="HAMAP" id="MF_01527_B">
    <property type="entry name" value="GTP_cyclohydrol_B"/>
    <property type="match status" value="1"/>
</dbReference>
<dbReference type="PANTHER" id="PTHR36445:SF1">
    <property type="entry name" value="GTP CYCLOHYDROLASE MPTA"/>
    <property type="match status" value="1"/>
</dbReference>
<dbReference type="InterPro" id="IPR003801">
    <property type="entry name" value="GTP_cyclohydrolase_FolE2/MptA"/>
</dbReference>